<dbReference type="OrthoDB" id="727118at2759"/>
<name>A0A8S1X7H7_9CILI</name>
<dbReference type="FunFam" id="2.130.10.10:FF:001434">
    <property type="entry name" value="Uncharacterized protein"/>
    <property type="match status" value="1"/>
</dbReference>
<evidence type="ECO:0008006" key="4">
    <source>
        <dbReference type="Google" id="ProtNLM"/>
    </source>
</evidence>
<dbReference type="Proteomes" id="UP000689195">
    <property type="component" value="Unassembled WGS sequence"/>
</dbReference>
<dbReference type="GO" id="GO:0016226">
    <property type="term" value="P:iron-sulfur cluster assembly"/>
    <property type="evidence" value="ECO:0007669"/>
    <property type="project" value="TreeGrafter"/>
</dbReference>
<dbReference type="PROSITE" id="PS50082">
    <property type="entry name" value="WD_REPEATS_2"/>
    <property type="match status" value="2"/>
</dbReference>
<keyword evidence="1" id="KW-0853">WD repeat</keyword>
<keyword evidence="3" id="KW-1185">Reference proteome</keyword>
<dbReference type="PANTHER" id="PTHR19920:SF0">
    <property type="entry name" value="CYTOSOLIC IRON-SULFUR PROTEIN ASSEMBLY PROTEIN CIAO1-RELATED"/>
    <property type="match status" value="1"/>
</dbReference>
<dbReference type="SMART" id="SM00320">
    <property type="entry name" value="WD40"/>
    <property type="match status" value="4"/>
</dbReference>
<dbReference type="EMBL" id="CAJJDO010000115">
    <property type="protein sequence ID" value="CAD8197250.1"/>
    <property type="molecule type" value="Genomic_DNA"/>
</dbReference>
<dbReference type="InterPro" id="IPR001680">
    <property type="entry name" value="WD40_rpt"/>
</dbReference>
<organism evidence="2 3">
    <name type="scientific">Paramecium pentaurelia</name>
    <dbReference type="NCBI Taxonomy" id="43138"/>
    <lineage>
        <taxon>Eukaryota</taxon>
        <taxon>Sar</taxon>
        <taxon>Alveolata</taxon>
        <taxon>Ciliophora</taxon>
        <taxon>Intramacronucleata</taxon>
        <taxon>Oligohymenophorea</taxon>
        <taxon>Peniculida</taxon>
        <taxon>Parameciidae</taxon>
        <taxon>Paramecium</taxon>
    </lineage>
</organism>
<dbReference type="PANTHER" id="PTHR19920">
    <property type="entry name" value="WD40 PROTEIN CIAO1"/>
    <property type="match status" value="1"/>
</dbReference>
<proteinExistence type="predicted"/>
<evidence type="ECO:0000256" key="1">
    <source>
        <dbReference type="PROSITE-ProRule" id="PRU00221"/>
    </source>
</evidence>
<accession>A0A8S1X7H7</accession>
<sequence length="487" mass="57613">MNMRCNQADHQNQQIIGFCISSTCPNKRPYCNFCLPSHIEHLNKLTSLELSQEWIKERIIRVWNVQKIVQECKLTLDSLINFFLSSNKFNLQQIQDLEISQIDNLIKDLCYLEDCEENLYKQVNEQIQYITQIGNEIAKKIKNITNLQEKDNFQILQQNQEKQILVQQKHFNTFELMYQNSIKQEEQCCAIAFNTDNSIVIAGSKNNIKVFQHIKGRLNQISLLSEHKDTVLTLNFMNYSNNFVSGSNDQQIIIWQMVKQNKWKCQQKLNGHTNAIFCLLLNYSDDLIISGGLDNTIKFWMKQNRWVCYQNLTDHTHTVYSLSLNEEQNKLISCSYDQYILIIEYSKLNKQWSVTQKIKVNQFGQRLCFINDQQFAFQPFCKDYLQIYEMDRYTNQYKNIKQIAVKCGTCRDDNLFPQQYLKSKCLLVSKNGMYINLIRKKENGDFILEQSIQFGTQSSFGKLTDDGEYLITWESELKEMQIRKYQE</sequence>
<evidence type="ECO:0000313" key="2">
    <source>
        <dbReference type="EMBL" id="CAD8197250.1"/>
    </source>
</evidence>
<comment type="caution">
    <text evidence="2">The sequence shown here is derived from an EMBL/GenBank/DDBJ whole genome shotgun (WGS) entry which is preliminary data.</text>
</comment>
<feature type="repeat" description="WD" evidence="1">
    <location>
        <begin position="224"/>
        <end position="257"/>
    </location>
</feature>
<reference evidence="2" key="1">
    <citation type="submission" date="2021-01" db="EMBL/GenBank/DDBJ databases">
        <authorList>
            <consortium name="Genoscope - CEA"/>
            <person name="William W."/>
        </authorList>
    </citation>
    <scope>NUCLEOTIDE SEQUENCE</scope>
</reference>
<dbReference type="Pfam" id="PF00400">
    <property type="entry name" value="WD40"/>
    <property type="match status" value="3"/>
</dbReference>
<dbReference type="PROSITE" id="PS50294">
    <property type="entry name" value="WD_REPEATS_REGION"/>
    <property type="match status" value="2"/>
</dbReference>
<gene>
    <name evidence="2" type="ORF">PPENT_87.1.T1150011</name>
</gene>
<feature type="repeat" description="WD" evidence="1">
    <location>
        <begin position="269"/>
        <end position="300"/>
    </location>
</feature>
<evidence type="ECO:0000313" key="3">
    <source>
        <dbReference type="Proteomes" id="UP000689195"/>
    </source>
</evidence>
<protein>
    <recommendedName>
        <fullName evidence="4">WD40-repeat-containing domain</fullName>
    </recommendedName>
</protein>
<dbReference type="AlphaFoldDB" id="A0A8S1X7H7"/>
<dbReference type="GO" id="GO:0097361">
    <property type="term" value="C:cytosolic [4Fe-4S] assembly targeting complex"/>
    <property type="evidence" value="ECO:0007669"/>
    <property type="project" value="TreeGrafter"/>
</dbReference>